<dbReference type="AlphaFoldDB" id="A0A3N2D079"/>
<comment type="similarity">
    <text evidence="1">Belongs to the aspartate/glutamate racemases family.</text>
</comment>
<dbReference type="InterPro" id="IPR004380">
    <property type="entry name" value="Asp_race"/>
</dbReference>
<evidence type="ECO:0000313" key="4">
    <source>
        <dbReference type="Proteomes" id="UP000275356"/>
    </source>
</evidence>
<dbReference type="PANTHER" id="PTHR21198:SF7">
    <property type="entry name" value="ASPARTATE-GLUTAMATE RACEMASE FAMILY"/>
    <property type="match status" value="1"/>
</dbReference>
<dbReference type="Pfam" id="PF01177">
    <property type="entry name" value="Asp_Glu_race"/>
    <property type="match status" value="1"/>
</dbReference>
<keyword evidence="2" id="KW-0413">Isomerase</keyword>
<name>A0A3N2D079_9MICO</name>
<gene>
    <name evidence="3" type="ORF">EDD28_2590</name>
</gene>
<dbReference type="InterPro" id="IPR001920">
    <property type="entry name" value="Asp/Glu_race"/>
</dbReference>
<sequence length="228" mass="24291">MIGGTGPESTIAYYRAVIGGVQEVAGAERLPELVIESLSVFRVLELCARREYDELTAYLAAAVVRLAGAGAQVGTLTALTPHLVFDRLQAASPIPLVSAVEATRDAALARGARRLALLGTEPTMTQDFFARPLREAGLAVVTPALDEIAYIQEKIVRELEHGVVLDETRDGFAAIIRRLREDAGAEHVVLGCTELPLLLDDTTSPLPCLDPVEAHTRALVEAITGSDG</sequence>
<dbReference type="NCBIfam" id="TIGR00035">
    <property type="entry name" value="asp_race"/>
    <property type="match status" value="1"/>
</dbReference>
<evidence type="ECO:0000256" key="1">
    <source>
        <dbReference type="ARBA" id="ARBA00007847"/>
    </source>
</evidence>
<dbReference type="InterPro" id="IPR015942">
    <property type="entry name" value="Asp/Glu/hydantoin_racemase"/>
</dbReference>
<evidence type="ECO:0000313" key="3">
    <source>
        <dbReference type="EMBL" id="ROR93182.1"/>
    </source>
</evidence>
<protein>
    <submittedName>
        <fullName evidence="3">Aspartate racemase</fullName>
    </submittedName>
</protein>
<dbReference type="InterPro" id="IPR033134">
    <property type="entry name" value="Asp/Glu_racemase_AS_2"/>
</dbReference>
<organism evidence="3 4">
    <name type="scientific">Salana multivorans</name>
    <dbReference type="NCBI Taxonomy" id="120377"/>
    <lineage>
        <taxon>Bacteria</taxon>
        <taxon>Bacillati</taxon>
        <taxon>Actinomycetota</taxon>
        <taxon>Actinomycetes</taxon>
        <taxon>Micrococcales</taxon>
        <taxon>Beutenbergiaceae</taxon>
        <taxon>Salana</taxon>
    </lineage>
</organism>
<reference evidence="3 4" key="1">
    <citation type="submission" date="2018-11" db="EMBL/GenBank/DDBJ databases">
        <title>Sequencing the genomes of 1000 actinobacteria strains.</title>
        <authorList>
            <person name="Klenk H.-P."/>
        </authorList>
    </citation>
    <scope>NUCLEOTIDE SEQUENCE [LARGE SCALE GENOMIC DNA]</scope>
    <source>
        <strain evidence="3 4">DSM 13521</strain>
    </source>
</reference>
<dbReference type="EMBL" id="RKHQ01000002">
    <property type="protein sequence ID" value="ROR93182.1"/>
    <property type="molecule type" value="Genomic_DNA"/>
</dbReference>
<comment type="caution">
    <text evidence="3">The sequence shown here is derived from an EMBL/GenBank/DDBJ whole genome shotgun (WGS) entry which is preliminary data.</text>
</comment>
<accession>A0A3N2D079</accession>
<proteinExistence type="inferred from homology"/>
<dbReference type="Gene3D" id="3.40.50.1860">
    <property type="match status" value="2"/>
</dbReference>
<evidence type="ECO:0000256" key="2">
    <source>
        <dbReference type="ARBA" id="ARBA00023235"/>
    </source>
</evidence>
<dbReference type="PROSITE" id="PS00924">
    <property type="entry name" value="ASP_GLU_RACEMASE_2"/>
    <property type="match status" value="1"/>
</dbReference>
<dbReference type="Proteomes" id="UP000275356">
    <property type="component" value="Unassembled WGS sequence"/>
</dbReference>
<keyword evidence="4" id="KW-1185">Reference proteome</keyword>
<dbReference type="SUPFAM" id="SSF53681">
    <property type="entry name" value="Aspartate/glutamate racemase"/>
    <property type="match status" value="2"/>
</dbReference>
<dbReference type="GO" id="GO:0047661">
    <property type="term" value="F:amino-acid racemase activity"/>
    <property type="evidence" value="ECO:0007669"/>
    <property type="project" value="InterPro"/>
</dbReference>
<dbReference type="PANTHER" id="PTHR21198">
    <property type="entry name" value="GLUTAMATE RACEMASE"/>
    <property type="match status" value="1"/>
</dbReference>